<evidence type="ECO:0000256" key="1">
    <source>
        <dbReference type="ARBA" id="ARBA00000971"/>
    </source>
</evidence>
<dbReference type="InterPro" id="IPR046357">
    <property type="entry name" value="PPIase_dom_sf"/>
</dbReference>
<feature type="domain" description="PPIase FKBP-type" evidence="9">
    <location>
        <begin position="61"/>
        <end position="150"/>
    </location>
</feature>
<comment type="catalytic activity">
    <reaction evidence="1 7">
        <text>[protein]-peptidylproline (omega=180) = [protein]-peptidylproline (omega=0)</text>
        <dbReference type="Rhea" id="RHEA:16237"/>
        <dbReference type="Rhea" id="RHEA-COMP:10747"/>
        <dbReference type="Rhea" id="RHEA-COMP:10748"/>
        <dbReference type="ChEBI" id="CHEBI:83833"/>
        <dbReference type="ChEBI" id="CHEBI:83834"/>
        <dbReference type="EC" id="5.2.1.8"/>
    </reaction>
</comment>
<evidence type="ECO:0000259" key="9">
    <source>
        <dbReference type="PROSITE" id="PS50059"/>
    </source>
</evidence>
<evidence type="ECO:0000313" key="10">
    <source>
        <dbReference type="EMBL" id="CAD7701085.1"/>
    </source>
</evidence>
<dbReference type="SUPFAM" id="SSF48452">
    <property type="entry name" value="TPR-like"/>
    <property type="match status" value="1"/>
</dbReference>
<dbReference type="FunFam" id="3.10.50.40:FF:000025">
    <property type="entry name" value="Peptidylprolyl isomerase"/>
    <property type="match status" value="1"/>
</dbReference>
<dbReference type="PROSITE" id="PS50059">
    <property type="entry name" value="FKBP_PPIASE"/>
    <property type="match status" value="3"/>
</dbReference>
<feature type="region of interest" description="Disordered" evidence="8">
    <location>
        <begin position="1"/>
        <end position="31"/>
    </location>
</feature>
<keyword evidence="4" id="KW-0802">TPR repeat</keyword>
<dbReference type="FunFam" id="1.25.40.10:FF:000052">
    <property type="entry name" value="Aryl-hydrocarbon-interacting protein-like 1"/>
    <property type="match status" value="1"/>
</dbReference>
<organism evidence="10 11">
    <name type="scientific">Ostreobium quekettii</name>
    <dbReference type="NCBI Taxonomy" id="121088"/>
    <lineage>
        <taxon>Eukaryota</taxon>
        <taxon>Viridiplantae</taxon>
        <taxon>Chlorophyta</taxon>
        <taxon>core chlorophytes</taxon>
        <taxon>Ulvophyceae</taxon>
        <taxon>TCBD clade</taxon>
        <taxon>Bryopsidales</taxon>
        <taxon>Ostreobineae</taxon>
        <taxon>Ostreobiaceae</taxon>
        <taxon>Ostreobium</taxon>
    </lineage>
</organism>
<evidence type="ECO:0000256" key="8">
    <source>
        <dbReference type="SAM" id="MobiDB-lite"/>
    </source>
</evidence>
<evidence type="ECO:0000256" key="5">
    <source>
        <dbReference type="ARBA" id="ARBA00023110"/>
    </source>
</evidence>
<sequence>MADDSEPMQLDAEGDEDFDDDEEDYDGGEDKVGEVVNVTKDGGVKKKIITAGKGYLTPEKGDVVEVHYVGTLADGGEKFDSSRDRDTPFTFNLGKGEVIKGWDEGVARMKKGEKAVLTCAPKYAYGEAGSPPKIPANATLDFEVELLGWKSVKDIAGDGGVIKTTMVEGEGWENPRDKDEVLVKYEAKVKGADAPFTTQEVEFTVSEGHFCKALPIAVKKMKKGEKASLIVNAEYGLGEAGQPPEVPPNSELEISLELVSWKKVDDVTDDSLVIKKTLKKGTGYSKPKEMATVTIKYTARLEDGTVFEENNELKFVTDEDQVIRGLDLAVMKMEKEEVALVTIGPSYAFGDCDTKRDKAMVPAGSTVVYEVELLSMDNPKSSYDMSTEEKIEDAKVKKEKGNTAYKEGKLSRAIKRYNDAIRAVEHDNEFGDLKKDSKELKKSLWLNLAAAHLKQKSYKDVIQNCTKVLELDLNNVKALYRRAQAHMGRAEYLEAEMDLKKARQAEPDNKDLAVLYARMRKQMKAATKKEAAMYSTMFSKLAKLKDPVEPAQPIEAEPVVDEGPSADEPGPSGSGEAEPMEV</sequence>
<evidence type="ECO:0000313" key="11">
    <source>
        <dbReference type="Proteomes" id="UP000708148"/>
    </source>
</evidence>
<dbReference type="SMART" id="SM00028">
    <property type="entry name" value="TPR"/>
    <property type="match status" value="3"/>
</dbReference>
<comment type="caution">
    <text evidence="10">The sequence shown here is derived from an EMBL/GenBank/DDBJ whole genome shotgun (WGS) entry which is preliminary data.</text>
</comment>
<keyword evidence="5 7" id="KW-0697">Rotamase</keyword>
<dbReference type="PANTHER" id="PTHR46512:SF9">
    <property type="entry name" value="PEPTIDYLPROLYL ISOMERASE"/>
    <property type="match status" value="1"/>
</dbReference>
<dbReference type="EC" id="5.2.1.8" evidence="2 7"/>
<proteinExistence type="predicted"/>
<evidence type="ECO:0000256" key="6">
    <source>
        <dbReference type="ARBA" id="ARBA00023235"/>
    </source>
</evidence>
<dbReference type="EMBL" id="CAJHUC010001427">
    <property type="protein sequence ID" value="CAD7701085.1"/>
    <property type="molecule type" value="Genomic_DNA"/>
</dbReference>
<dbReference type="AlphaFoldDB" id="A0A8S1J536"/>
<feature type="domain" description="PPIase FKBP-type" evidence="9">
    <location>
        <begin position="290"/>
        <end position="377"/>
    </location>
</feature>
<keyword evidence="11" id="KW-1185">Reference proteome</keyword>
<protein>
    <recommendedName>
        <fullName evidence="2 7">peptidylprolyl isomerase</fullName>
        <ecNumber evidence="2 7">5.2.1.8</ecNumber>
    </recommendedName>
</protein>
<gene>
    <name evidence="10" type="ORF">OSTQU699_LOCUS6444</name>
</gene>
<feature type="region of interest" description="Disordered" evidence="8">
    <location>
        <begin position="546"/>
        <end position="582"/>
    </location>
</feature>
<dbReference type="InterPro" id="IPR050754">
    <property type="entry name" value="FKBP4/5/8-like"/>
</dbReference>
<dbReference type="InterPro" id="IPR011990">
    <property type="entry name" value="TPR-like_helical_dom_sf"/>
</dbReference>
<dbReference type="InterPro" id="IPR019734">
    <property type="entry name" value="TPR_rpt"/>
</dbReference>
<dbReference type="GO" id="GO:0003755">
    <property type="term" value="F:peptidyl-prolyl cis-trans isomerase activity"/>
    <property type="evidence" value="ECO:0007669"/>
    <property type="project" value="UniProtKB-KW"/>
</dbReference>
<dbReference type="Gene3D" id="3.10.50.40">
    <property type="match status" value="3"/>
</dbReference>
<feature type="domain" description="PPIase FKBP-type" evidence="9">
    <location>
        <begin position="178"/>
        <end position="262"/>
    </location>
</feature>
<dbReference type="Pfam" id="PF00254">
    <property type="entry name" value="FKBP_C"/>
    <property type="match status" value="3"/>
</dbReference>
<name>A0A8S1J536_9CHLO</name>
<feature type="compositionally biased region" description="Acidic residues" evidence="8">
    <location>
        <begin position="1"/>
        <end position="27"/>
    </location>
</feature>
<keyword evidence="6 7" id="KW-0413">Isomerase</keyword>
<dbReference type="OrthoDB" id="1902587at2759"/>
<evidence type="ECO:0000256" key="2">
    <source>
        <dbReference type="ARBA" id="ARBA00013194"/>
    </source>
</evidence>
<keyword evidence="3" id="KW-0677">Repeat</keyword>
<evidence type="ECO:0000256" key="4">
    <source>
        <dbReference type="ARBA" id="ARBA00022803"/>
    </source>
</evidence>
<dbReference type="PANTHER" id="PTHR46512">
    <property type="entry name" value="PEPTIDYLPROLYL ISOMERASE"/>
    <property type="match status" value="1"/>
</dbReference>
<dbReference type="SUPFAM" id="SSF54534">
    <property type="entry name" value="FKBP-like"/>
    <property type="match status" value="3"/>
</dbReference>
<dbReference type="Proteomes" id="UP000708148">
    <property type="component" value="Unassembled WGS sequence"/>
</dbReference>
<accession>A0A8S1J536</accession>
<evidence type="ECO:0000256" key="3">
    <source>
        <dbReference type="ARBA" id="ARBA00022737"/>
    </source>
</evidence>
<evidence type="ECO:0000256" key="7">
    <source>
        <dbReference type="PROSITE-ProRule" id="PRU00277"/>
    </source>
</evidence>
<dbReference type="Gene3D" id="1.25.40.10">
    <property type="entry name" value="Tetratricopeptide repeat domain"/>
    <property type="match status" value="1"/>
</dbReference>
<dbReference type="InterPro" id="IPR001179">
    <property type="entry name" value="PPIase_FKBP_dom"/>
</dbReference>
<reference evidence="10" key="1">
    <citation type="submission" date="2020-12" db="EMBL/GenBank/DDBJ databases">
        <authorList>
            <person name="Iha C."/>
        </authorList>
    </citation>
    <scope>NUCLEOTIDE SEQUENCE</scope>
</reference>